<gene>
    <name evidence="2" type="ORF">SCF082_LOCUS24301</name>
</gene>
<comment type="caution">
    <text evidence="2">The sequence shown here is derived from an EMBL/GenBank/DDBJ whole genome shotgun (WGS) entry which is preliminary data.</text>
</comment>
<name>A0ABP0LVM4_9DINO</name>
<sequence>MQRAVLAIQLAHEWLDVPTLGRLARAAAAFPAPDATALALQRLLFADYHVASLPGGVGVPTHGSAALAFAVAARALWERVRWALQTTRGAFIACPGMADSAVATADVLGLGMSTLTDRTARFAAGIPEDVPDADALDDWLAARGLAPDVLEAFADLNPPGTIDDATASSFPKQKTR</sequence>
<feature type="compositionally biased region" description="Polar residues" evidence="1">
    <location>
        <begin position="166"/>
        <end position="176"/>
    </location>
</feature>
<dbReference type="Proteomes" id="UP001642464">
    <property type="component" value="Unassembled WGS sequence"/>
</dbReference>
<feature type="non-terminal residue" evidence="2">
    <location>
        <position position="176"/>
    </location>
</feature>
<evidence type="ECO:0000256" key="1">
    <source>
        <dbReference type="SAM" id="MobiDB-lite"/>
    </source>
</evidence>
<evidence type="ECO:0000313" key="3">
    <source>
        <dbReference type="Proteomes" id="UP001642464"/>
    </source>
</evidence>
<keyword evidence="3" id="KW-1185">Reference proteome</keyword>
<accession>A0ABP0LVM4</accession>
<evidence type="ECO:0000313" key="2">
    <source>
        <dbReference type="EMBL" id="CAK9042155.1"/>
    </source>
</evidence>
<dbReference type="EMBL" id="CAXAMM010017810">
    <property type="protein sequence ID" value="CAK9042155.1"/>
    <property type="molecule type" value="Genomic_DNA"/>
</dbReference>
<proteinExistence type="predicted"/>
<protein>
    <submittedName>
        <fullName evidence="2">Uncharacterized protein</fullName>
    </submittedName>
</protein>
<reference evidence="2 3" key="1">
    <citation type="submission" date="2024-02" db="EMBL/GenBank/DDBJ databases">
        <authorList>
            <person name="Chen Y."/>
            <person name="Shah S."/>
            <person name="Dougan E. K."/>
            <person name="Thang M."/>
            <person name="Chan C."/>
        </authorList>
    </citation>
    <scope>NUCLEOTIDE SEQUENCE [LARGE SCALE GENOMIC DNA]</scope>
</reference>
<organism evidence="2 3">
    <name type="scientific">Durusdinium trenchii</name>
    <dbReference type="NCBI Taxonomy" id="1381693"/>
    <lineage>
        <taxon>Eukaryota</taxon>
        <taxon>Sar</taxon>
        <taxon>Alveolata</taxon>
        <taxon>Dinophyceae</taxon>
        <taxon>Suessiales</taxon>
        <taxon>Symbiodiniaceae</taxon>
        <taxon>Durusdinium</taxon>
    </lineage>
</organism>
<feature type="region of interest" description="Disordered" evidence="1">
    <location>
        <begin position="157"/>
        <end position="176"/>
    </location>
</feature>